<dbReference type="InterPro" id="IPR007219">
    <property type="entry name" value="XnlR_reg_dom"/>
</dbReference>
<evidence type="ECO:0000256" key="2">
    <source>
        <dbReference type="ARBA" id="ARBA00022833"/>
    </source>
</evidence>
<evidence type="ECO:0000256" key="4">
    <source>
        <dbReference type="ARBA" id="ARBA00023125"/>
    </source>
</evidence>
<keyword evidence="10" id="KW-1185">Reference proteome</keyword>
<dbReference type="GO" id="GO:0008270">
    <property type="term" value="F:zinc ion binding"/>
    <property type="evidence" value="ECO:0007669"/>
    <property type="project" value="InterPro"/>
</dbReference>
<dbReference type="SMART" id="SM00906">
    <property type="entry name" value="Fungal_trans"/>
    <property type="match status" value="1"/>
</dbReference>
<reference evidence="9" key="1">
    <citation type="journal article" date="2020" name="Fungal Divers.">
        <title>Resolving the Mortierellaceae phylogeny through synthesis of multi-gene phylogenetics and phylogenomics.</title>
        <authorList>
            <person name="Vandepol N."/>
            <person name="Liber J."/>
            <person name="Desiro A."/>
            <person name="Na H."/>
            <person name="Kennedy M."/>
            <person name="Barry K."/>
            <person name="Grigoriev I.V."/>
            <person name="Miller A.N."/>
            <person name="O'Donnell K."/>
            <person name="Stajich J.E."/>
            <person name="Bonito G."/>
        </authorList>
    </citation>
    <scope>NUCLEOTIDE SEQUENCE</scope>
    <source>
        <strain evidence="9">KOD948</strain>
    </source>
</reference>
<keyword evidence="5" id="KW-0804">Transcription</keyword>
<keyword evidence="4" id="KW-0238">DNA-binding</keyword>
<dbReference type="PANTHER" id="PTHR31313">
    <property type="entry name" value="TY1 ENHANCER ACTIVATOR"/>
    <property type="match status" value="1"/>
</dbReference>
<keyword evidence="2" id="KW-0862">Zinc</keyword>
<dbReference type="InterPro" id="IPR051615">
    <property type="entry name" value="Transcr_Regulatory_Elem"/>
</dbReference>
<evidence type="ECO:0000313" key="9">
    <source>
        <dbReference type="EMBL" id="KAG0259456.1"/>
    </source>
</evidence>
<keyword evidence="1" id="KW-0479">Metal-binding</keyword>
<accession>A0A9P6Q2Y1</accession>
<evidence type="ECO:0000256" key="1">
    <source>
        <dbReference type="ARBA" id="ARBA00022723"/>
    </source>
</evidence>
<feature type="compositionally biased region" description="Basic and acidic residues" evidence="7">
    <location>
        <begin position="32"/>
        <end position="49"/>
    </location>
</feature>
<feature type="domain" description="Xylanolytic transcriptional activator regulatory" evidence="8">
    <location>
        <begin position="186"/>
        <end position="257"/>
    </location>
</feature>
<dbReference type="GO" id="GO:0003677">
    <property type="term" value="F:DNA binding"/>
    <property type="evidence" value="ECO:0007669"/>
    <property type="project" value="UniProtKB-KW"/>
</dbReference>
<feature type="compositionally biased region" description="Polar residues" evidence="7">
    <location>
        <begin position="17"/>
        <end position="31"/>
    </location>
</feature>
<dbReference type="OrthoDB" id="2406834at2759"/>
<keyword evidence="3" id="KW-0805">Transcription regulation</keyword>
<dbReference type="GO" id="GO:0006351">
    <property type="term" value="P:DNA-templated transcription"/>
    <property type="evidence" value="ECO:0007669"/>
    <property type="project" value="InterPro"/>
</dbReference>
<dbReference type="Pfam" id="PF04082">
    <property type="entry name" value="Fungal_trans"/>
    <property type="match status" value="1"/>
</dbReference>
<dbReference type="CDD" id="cd12148">
    <property type="entry name" value="fungal_TF_MHR"/>
    <property type="match status" value="1"/>
</dbReference>
<protein>
    <recommendedName>
        <fullName evidence="8">Xylanolytic transcriptional activator regulatory domain-containing protein</fullName>
    </recommendedName>
</protein>
<evidence type="ECO:0000256" key="6">
    <source>
        <dbReference type="ARBA" id="ARBA00023242"/>
    </source>
</evidence>
<evidence type="ECO:0000313" key="10">
    <source>
        <dbReference type="Proteomes" id="UP000726737"/>
    </source>
</evidence>
<dbReference type="PANTHER" id="PTHR31313:SF81">
    <property type="entry name" value="TY1 ENHANCER ACTIVATOR"/>
    <property type="match status" value="1"/>
</dbReference>
<evidence type="ECO:0000259" key="8">
    <source>
        <dbReference type="SMART" id="SM00906"/>
    </source>
</evidence>
<dbReference type="AlphaFoldDB" id="A0A9P6Q2Y1"/>
<dbReference type="Proteomes" id="UP000726737">
    <property type="component" value="Unassembled WGS sequence"/>
</dbReference>
<evidence type="ECO:0000256" key="7">
    <source>
        <dbReference type="SAM" id="MobiDB-lite"/>
    </source>
</evidence>
<gene>
    <name evidence="9" type="ORF">BG011_002620</name>
</gene>
<dbReference type="EMBL" id="JAAAJA010000186">
    <property type="protein sequence ID" value="KAG0259456.1"/>
    <property type="molecule type" value="Genomic_DNA"/>
</dbReference>
<sequence>MNGPNYSNASQKRKSSGKTSPSTSNDIVQRPSSRDESARSVTEDKDRRPTVSTMSLDAYLNDSDLWSHSLQITNERELPSKDVMENLLSLYFRFIYPSSPMFIQKTFMEDHRHNRPDLSQILILNAIFCNACYYSDDPVMKQDSTKYFSRAKIILDETYHISRISTVQALLLMSHHQYANGNYSGGWLYTGMATQIAYDIGLHRQDVLDEPETVEIMRRVWWALYISDRFSSGVLGRPMSIRDEAFSVKMPSADRIPEVIGEDTVEHPHESERIISCRLFWAVKLFMQMGKVLSTMYCIEAEINDVFLAEISRTQLPRLHNNLMSWFTGLPDELMYTPYTMSPDSDRPPSPPTALVHMCYYTCLTMLHRPYLRPISTEAIDANFLISSRNICTAAATNVCHIADSLMLHGQIKHTFYYGIACLLAAGTVHVHNAIAPTPSNRETTRAGLFKTVRATHELVKTFPVAESLTAVALDVFVSQTSSVLTESVPAFIDISTFVAPFMDMAQLQNSSIGNIYEAARLAKLTKDGPGPAPSIQLRHPYGNFSTPLPESTRNQSATSLNALWQTQITTAIAMAAIAFGGTEPQLLEGQQFFTNPLDLPDTLRLASIETMMFSEMDTMAAPNIVVKRMDALTGTTSRGNTDPTFQPVSGVFTTAPVQQQQQQQSQLKQQHSHMLQYQGPDLCQEASTQFSTTTAQSLVQVQSSNLISDLQMHQSLVETPTVPSQAHHSDHHHNNNSNNMS</sequence>
<proteinExistence type="predicted"/>
<feature type="region of interest" description="Disordered" evidence="7">
    <location>
        <begin position="1"/>
        <end position="52"/>
    </location>
</feature>
<comment type="caution">
    <text evidence="9">The sequence shown here is derived from an EMBL/GenBank/DDBJ whole genome shotgun (WGS) entry which is preliminary data.</text>
</comment>
<evidence type="ECO:0000256" key="5">
    <source>
        <dbReference type="ARBA" id="ARBA00023163"/>
    </source>
</evidence>
<name>A0A9P6Q2Y1_9FUNG</name>
<evidence type="ECO:0000256" key="3">
    <source>
        <dbReference type="ARBA" id="ARBA00023015"/>
    </source>
</evidence>
<feature type="compositionally biased region" description="Polar residues" evidence="7">
    <location>
        <begin position="1"/>
        <end position="10"/>
    </location>
</feature>
<feature type="region of interest" description="Disordered" evidence="7">
    <location>
        <begin position="720"/>
        <end position="742"/>
    </location>
</feature>
<keyword evidence="6" id="KW-0539">Nucleus</keyword>
<organism evidence="9 10">
    <name type="scientific">Mortierella polycephala</name>
    <dbReference type="NCBI Taxonomy" id="41804"/>
    <lineage>
        <taxon>Eukaryota</taxon>
        <taxon>Fungi</taxon>
        <taxon>Fungi incertae sedis</taxon>
        <taxon>Mucoromycota</taxon>
        <taxon>Mortierellomycotina</taxon>
        <taxon>Mortierellomycetes</taxon>
        <taxon>Mortierellales</taxon>
        <taxon>Mortierellaceae</taxon>
        <taxon>Mortierella</taxon>
    </lineage>
</organism>